<accession>A0A1M5R0K3</accession>
<dbReference type="InterPro" id="IPR007627">
    <property type="entry name" value="RNA_pol_sigma70_r2"/>
</dbReference>
<dbReference type="InterPro" id="IPR013325">
    <property type="entry name" value="RNA_pol_sigma_r2"/>
</dbReference>
<protein>
    <submittedName>
        <fullName evidence="7">RNA polymerase sigma-70 factor, ECF subfamily</fullName>
    </submittedName>
</protein>
<dbReference type="GO" id="GO:0016987">
    <property type="term" value="F:sigma factor activity"/>
    <property type="evidence" value="ECO:0007669"/>
    <property type="project" value="UniProtKB-KW"/>
</dbReference>
<dbReference type="OrthoDB" id="9789355at2"/>
<dbReference type="Pfam" id="PF08281">
    <property type="entry name" value="Sigma70_r4_2"/>
    <property type="match status" value="1"/>
</dbReference>
<dbReference type="PANTHER" id="PTHR43133:SF60">
    <property type="entry name" value="RNA POLYMERASE SIGMA FACTOR SIGV"/>
    <property type="match status" value="1"/>
</dbReference>
<dbReference type="Proteomes" id="UP000243255">
    <property type="component" value="Unassembled WGS sequence"/>
</dbReference>
<dbReference type="InterPro" id="IPR036388">
    <property type="entry name" value="WH-like_DNA-bd_sf"/>
</dbReference>
<dbReference type="Gene3D" id="1.10.1740.10">
    <property type="match status" value="1"/>
</dbReference>
<dbReference type="InterPro" id="IPR013249">
    <property type="entry name" value="RNA_pol_sigma70_r4_t2"/>
</dbReference>
<feature type="domain" description="RNA polymerase sigma-70 region 2" evidence="5">
    <location>
        <begin position="20"/>
        <end position="85"/>
    </location>
</feature>
<proteinExistence type="inferred from homology"/>
<evidence type="ECO:0000256" key="2">
    <source>
        <dbReference type="ARBA" id="ARBA00023015"/>
    </source>
</evidence>
<dbReference type="Pfam" id="PF04542">
    <property type="entry name" value="Sigma70_r2"/>
    <property type="match status" value="1"/>
</dbReference>
<keyword evidence="4" id="KW-0804">Transcription</keyword>
<dbReference type="SUPFAM" id="SSF88946">
    <property type="entry name" value="Sigma2 domain of RNA polymerase sigma factors"/>
    <property type="match status" value="1"/>
</dbReference>
<dbReference type="SUPFAM" id="SSF88659">
    <property type="entry name" value="Sigma3 and sigma4 domains of RNA polymerase sigma factors"/>
    <property type="match status" value="1"/>
</dbReference>
<comment type="similarity">
    <text evidence="1">Belongs to the sigma-70 factor family. ECF subfamily.</text>
</comment>
<gene>
    <name evidence="7" type="ORF">SAMN04488530_12528</name>
</gene>
<dbReference type="EMBL" id="FQWX01000025">
    <property type="protein sequence ID" value="SHH19323.1"/>
    <property type="molecule type" value="Genomic_DNA"/>
</dbReference>
<evidence type="ECO:0000259" key="6">
    <source>
        <dbReference type="Pfam" id="PF08281"/>
    </source>
</evidence>
<dbReference type="NCBIfam" id="TIGR02937">
    <property type="entry name" value="sigma70-ECF"/>
    <property type="match status" value="1"/>
</dbReference>
<dbReference type="InterPro" id="IPR013324">
    <property type="entry name" value="RNA_pol_sigma_r3/r4-like"/>
</dbReference>
<dbReference type="AlphaFoldDB" id="A0A1M5R0K3"/>
<sequence length="184" mass="21971">MLILLQLLETEEEKSKFEKLYYAYRDKMFFVANSILRNHSDAEDVVYDSFKIIIEHFEKIEDVSGQKTWNFIVTIVKNKSINLYNYKKNHTKIEYQDNIEIHFRFSESMELMIEKKEISNLLSELVKQLPHPYKDVLYLQYYNELKGIEIASILDKTPDNIRQISRRAKKLLEKELANRGINIG</sequence>
<evidence type="ECO:0000313" key="7">
    <source>
        <dbReference type="EMBL" id="SHH19323.1"/>
    </source>
</evidence>
<evidence type="ECO:0000259" key="5">
    <source>
        <dbReference type="Pfam" id="PF04542"/>
    </source>
</evidence>
<evidence type="ECO:0000256" key="4">
    <source>
        <dbReference type="ARBA" id="ARBA00023163"/>
    </source>
</evidence>
<reference evidence="8" key="1">
    <citation type="submission" date="2016-11" db="EMBL/GenBank/DDBJ databases">
        <authorList>
            <person name="Varghese N."/>
            <person name="Submissions S."/>
        </authorList>
    </citation>
    <scope>NUCLEOTIDE SEQUENCE [LARGE SCALE GENOMIC DNA]</scope>
    <source>
        <strain evidence="8">DSM 2635</strain>
    </source>
</reference>
<evidence type="ECO:0000313" key="8">
    <source>
        <dbReference type="Proteomes" id="UP000243255"/>
    </source>
</evidence>
<keyword evidence="8" id="KW-1185">Reference proteome</keyword>
<dbReference type="GO" id="GO:0003677">
    <property type="term" value="F:DNA binding"/>
    <property type="evidence" value="ECO:0007669"/>
    <property type="project" value="InterPro"/>
</dbReference>
<evidence type="ECO:0000256" key="1">
    <source>
        <dbReference type="ARBA" id="ARBA00010641"/>
    </source>
</evidence>
<dbReference type="PANTHER" id="PTHR43133">
    <property type="entry name" value="RNA POLYMERASE ECF-TYPE SIGMA FACTO"/>
    <property type="match status" value="1"/>
</dbReference>
<dbReference type="RefSeq" id="WP_073126780.1">
    <property type="nucleotide sequence ID" value="NZ_BAABCH010000025.1"/>
</dbReference>
<keyword evidence="3" id="KW-0731">Sigma factor</keyword>
<dbReference type="STRING" id="1121321.SAMN04488530_12528"/>
<dbReference type="GO" id="GO:0006352">
    <property type="term" value="P:DNA-templated transcription initiation"/>
    <property type="evidence" value="ECO:0007669"/>
    <property type="project" value="InterPro"/>
</dbReference>
<dbReference type="InterPro" id="IPR039425">
    <property type="entry name" value="RNA_pol_sigma-70-like"/>
</dbReference>
<organism evidence="7 8">
    <name type="scientific">Asaccharospora irregularis DSM 2635</name>
    <dbReference type="NCBI Taxonomy" id="1121321"/>
    <lineage>
        <taxon>Bacteria</taxon>
        <taxon>Bacillati</taxon>
        <taxon>Bacillota</taxon>
        <taxon>Clostridia</taxon>
        <taxon>Peptostreptococcales</taxon>
        <taxon>Peptostreptococcaceae</taxon>
        <taxon>Asaccharospora</taxon>
    </lineage>
</organism>
<dbReference type="Gene3D" id="1.10.10.10">
    <property type="entry name" value="Winged helix-like DNA-binding domain superfamily/Winged helix DNA-binding domain"/>
    <property type="match status" value="1"/>
</dbReference>
<name>A0A1M5R0K3_9FIRM</name>
<dbReference type="InterPro" id="IPR014284">
    <property type="entry name" value="RNA_pol_sigma-70_dom"/>
</dbReference>
<feature type="domain" description="RNA polymerase sigma factor 70 region 4 type 2" evidence="6">
    <location>
        <begin position="121"/>
        <end position="172"/>
    </location>
</feature>
<evidence type="ECO:0000256" key="3">
    <source>
        <dbReference type="ARBA" id="ARBA00023082"/>
    </source>
</evidence>
<keyword evidence="2" id="KW-0805">Transcription regulation</keyword>